<dbReference type="PANTHER" id="PTHR46145">
    <property type="entry name" value="HEPARANASE"/>
    <property type="match status" value="1"/>
</dbReference>
<keyword evidence="2" id="KW-0812">Transmembrane</keyword>
<sequence>MKTPSQEQGATSIQQSRLGGCGKICLNSKLCTLFITIAVVVIVYLFASPWSVSRVLRLSTSKTSLYPRIVFIATVDIHNVIATVDEKFLSVCLTWRRRDAWKFNATTEERLKTLTRALSPAYVRIGGTPSDFVIFRSSENPYGPLTVHIDKGDLDRISEIAQNAGWQVLFTLSLCRRLKDGSWNVTNPLKIVKYIAKKGYKFGWELGNESNHLKKFNVTLTPNQLAKDFKRLRQYLKESFPGSKPMLVGPDVTQPRGNALKYLRKFLAAGNSAINVVTWHHYYVRAQETSLHEFYQGKVLDTLLQEIKDADAVINKVSRSLPRWLGETSSASGGGAEGISDRFVAGFMWLDKLGLAARYGYKVLLRQALFYGNYSLIGEDLEPNPDYWLSLLHKKLLHKPGAVSVMAMNLYTQVEVHVKLDKELQGLDVEEYLFTPDGNITSRKMKMNNKLLKLGPDSSFPELKPHRVRSGDQLILPPLTFAYYVVPDAAAPVC</sequence>
<evidence type="ECO:0000256" key="2">
    <source>
        <dbReference type="SAM" id="Phobius"/>
    </source>
</evidence>
<dbReference type="Gene3D" id="3.20.20.80">
    <property type="entry name" value="Glycosidases"/>
    <property type="match status" value="1"/>
</dbReference>
<keyword evidence="4" id="KW-1185">Reference proteome</keyword>
<comment type="caution">
    <text evidence="3">The sequence shown here is derived from an EMBL/GenBank/DDBJ whole genome shotgun (WGS) entry which is preliminary data.</text>
</comment>
<dbReference type="SUPFAM" id="SSF51445">
    <property type="entry name" value="(Trans)glycosidases"/>
    <property type="match status" value="1"/>
</dbReference>
<keyword evidence="2" id="KW-1133">Transmembrane helix</keyword>
<organism evidence="3 4">
    <name type="scientific">Acropora cervicornis</name>
    <name type="common">Staghorn coral</name>
    <dbReference type="NCBI Taxonomy" id="6130"/>
    <lineage>
        <taxon>Eukaryota</taxon>
        <taxon>Metazoa</taxon>
        <taxon>Cnidaria</taxon>
        <taxon>Anthozoa</taxon>
        <taxon>Hexacorallia</taxon>
        <taxon>Scleractinia</taxon>
        <taxon>Astrocoeniina</taxon>
        <taxon>Acroporidae</taxon>
        <taxon>Acropora</taxon>
    </lineage>
</organism>
<name>A0AAD9QBM1_ACRCE</name>
<dbReference type="GO" id="GO:0016798">
    <property type="term" value="F:hydrolase activity, acting on glycosyl bonds"/>
    <property type="evidence" value="ECO:0007669"/>
    <property type="project" value="InterPro"/>
</dbReference>
<evidence type="ECO:0000313" key="4">
    <source>
        <dbReference type="Proteomes" id="UP001249851"/>
    </source>
</evidence>
<comment type="similarity">
    <text evidence="1">Belongs to the glycosyl hydrolase 79 family.</text>
</comment>
<reference evidence="3" key="1">
    <citation type="journal article" date="2023" name="G3 (Bethesda)">
        <title>Whole genome assembly and annotation of the endangered Caribbean coral Acropora cervicornis.</title>
        <authorList>
            <person name="Selwyn J.D."/>
            <person name="Vollmer S.V."/>
        </authorList>
    </citation>
    <scope>NUCLEOTIDE SEQUENCE</scope>
    <source>
        <strain evidence="3">K2</strain>
    </source>
</reference>
<gene>
    <name evidence="3" type="ORF">P5673_019105</name>
</gene>
<dbReference type="EMBL" id="JARQWQ010000044">
    <property type="protein sequence ID" value="KAK2558402.1"/>
    <property type="molecule type" value="Genomic_DNA"/>
</dbReference>
<dbReference type="GO" id="GO:0016020">
    <property type="term" value="C:membrane"/>
    <property type="evidence" value="ECO:0007669"/>
    <property type="project" value="InterPro"/>
</dbReference>
<proteinExistence type="inferred from homology"/>
<protein>
    <submittedName>
        <fullName evidence="3">Heparanase</fullName>
    </submittedName>
</protein>
<dbReference type="InterPro" id="IPR005199">
    <property type="entry name" value="Glyco_hydro_79"/>
</dbReference>
<dbReference type="GO" id="GO:0005615">
    <property type="term" value="C:extracellular space"/>
    <property type="evidence" value="ECO:0007669"/>
    <property type="project" value="TreeGrafter"/>
</dbReference>
<dbReference type="GO" id="GO:0031012">
    <property type="term" value="C:extracellular matrix"/>
    <property type="evidence" value="ECO:0007669"/>
    <property type="project" value="TreeGrafter"/>
</dbReference>
<dbReference type="Pfam" id="PF03662">
    <property type="entry name" value="Glyco_hydro_79n"/>
    <property type="match status" value="1"/>
</dbReference>
<evidence type="ECO:0000256" key="1">
    <source>
        <dbReference type="ARBA" id="ARBA00009800"/>
    </source>
</evidence>
<reference evidence="3" key="2">
    <citation type="journal article" date="2023" name="Science">
        <title>Genomic signatures of disease resistance in endangered staghorn corals.</title>
        <authorList>
            <person name="Vollmer S.V."/>
            <person name="Selwyn J.D."/>
            <person name="Despard B.A."/>
            <person name="Roesel C.L."/>
        </authorList>
    </citation>
    <scope>NUCLEOTIDE SEQUENCE</scope>
    <source>
        <strain evidence="3">K2</strain>
    </source>
</reference>
<keyword evidence="2" id="KW-0472">Membrane</keyword>
<dbReference type="Proteomes" id="UP001249851">
    <property type="component" value="Unassembled WGS sequence"/>
</dbReference>
<dbReference type="InterPro" id="IPR017853">
    <property type="entry name" value="GH"/>
</dbReference>
<dbReference type="PANTHER" id="PTHR46145:SF4">
    <property type="entry name" value="HEPARANASE"/>
    <property type="match status" value="1"/>
</dbReference>
<accession>A0AAD9QBM1</accession>
<dbReference type="AlphaFoldDB" id="A0AAD9QBM1"/>
<feature type="transmembrane region" description="Helical" evidence="2">
    <location>
        <begin position="30"/>
        <end position="52"/>
    </location>
</feature>
<evidence type="ECO:0000313" key="3">
    <source>
        <dbReference type="EMBL" id="KAK2558402.1"/>
    </source>
</evidence>